<protein>
    <submittedName>
        <fullName evidence="8">Efflux system component YknX</fullName>
    </submittedName>
</protein>
<proteinExistence type="predicted"/>
<keyword evidence="5 7" id="KW-1133">Transmembrane helix</keyword>
<name>A0A6N2WCW9_9FIRM</name>
<evidence type="ECO:0000256" key="6">
    <source>
        <dbReference type="ARBA" id="ARBA00023136"/>
    </source>
</evidence>
<dbReference type="PANTHER" id="PTHR43227:SF8">
    <property type="entry name" value="DIACETYLCHITOBIOSE UPTAKE SYSTEM PERMEASE PROTEIN DASB"/>
    <property type="match status" value="1"/>
</dbReference>
<dbReference type="GO" id="GO:0005886">
    <property type="term" value="C:plasma membrane"/>
    <property type="evidence" value="ECO:0007669"/>
    <property type="project" value="UniProtKB-SubCell"/>
</dbReference>
<keyword evidence="3" id="KW-1003">Cell membrane</keyword>
<dbReference type="Gene3D" id="2.40.420.20">
    <property type="match status" value="1"/>
</dbReference>
<dbReference type="SUPFAM" id="SSF161098">
    <property type="entry name" value="MetI-like"/>
    <property type="match status" value="1"/>
</dbReference>
<evidence type="ECO:0000256" key="7">
    <source>
        <dbReference type="SAM" id="Phobius"/>
    </source>
</evidence>
<evidence type="ECO:0000256" key="5">
    <source>
        <dbReference type="ARBA" id="ARBA00022989"/>
    </source>
</evidence>
<evidence type="ECO:0000256" key="3">
    <source>
        <dbReference type="ARBA" id="ARBA00022475"/>
    </source>
</evidence>
<dbReference type="InterPro" id="IPR035906">
    <property type="entry name" value="MetI-like_sf"/>
</dbReference>
<dbReference type="Gene3D" id="1.10.3720.10">
    <property type="entry name" value="MetI-like"/>
    <property type="match status" value="1"/>
</dbReference>
<keyword evidence="2" id="KW-0813">Transport</keyword>
<dbReference type="PANTHER" id="PTHR43227">
    <property type="entry name" value="BLL4140 PROTEIN"/>
    <property type="match status" value="1"/>
</dbReference>
<reference evidence="8" key="1">
    <citation type="submission" date="2019-11" db="EMBL/GenBank/DDBJ databases">
        <authorList>
            <person name="Feng L."/>
        </authorList>
    </citation>
    <scope>NUCLEOTIDE SEQUENCE</scope>
    <source>
        <strain evidence="8">CnexileLFYP112</strain>
    </source>
</reference>
<feature type="transmembrane region" description="Helical" evidence="7">
    <location>
        <begin position="69"/>
        <end position="89"/>
    </location>
</feature>
<dbReference type="AlphaFoldDB" id="A0A6N2WCW9"/>
<gene>
    <name evidence="8" type="primary">yknX</name>
    <name evidence="8" type="ORF">CNLFYP112_00897</name>
</gene>
<evidence type="ECO:0000256" key="2">
    <source>
        <dbReference type="ARBA" id="ARBA00022448"/>
    </source>
</evidence>
<accession>A0A6N2WCW9</accession>
<organism evidence="8">
    <name type="scientific">[Clostridium] nexile</name>
    <dbReference type="NCBI Taxonomy" id="29361"/>
    <lineage>
        <taxon>Bacteria</taxon>
        <taxon>Bacillati</taxon>
        <taxon>Bacillota</taxon>
        <taxon>Clostridia</taxon>
        <taxon>Lachnospirales</taxon>
        <taxon>Lachnospiraceae</taxon>
        <taxon>Tyzzerella</taxon>
    </lineage>
</organism>
<sequence length="315" mass="34241">MRKRKMWVGYLFILPSFVGVLIFVLIPYIDVVRRAFMQTASGQFVGLLNFKAILHNKAFLLAFTNTGRFVGVCIPVLLVLSLGIAVSLAKQTAYAEILKTGFVEKQLSALKELQSAEGKVVSPMDGVVSAVNIQVGGMTSGTADILIADTSAEMMLKVQFSEENKEHVIVGANVKLISDVLMETEKNAVGKLKITAIQQNTETGAGVEASIRIPPNTLPIGISVGVQIETSKKMYSGCIPLEALHQEEGNQYYVYTTDEKKTILGTEVIARRVVVTVEYKGDRYAAVKGLSVDQNIILSSSKQISDGGRIKPQKQ</sequence>
<feature type="transmembrane region" description="Helical" evidence="7">
    <location>
        <begin position="7"/>
        <end position="29"/>
    </location>
</feature>
<dbReference type="EMBL" id="CACRTG010000046">
    <property type="protein sequence ID" value="VYT39953.1"/>
    <property type="molecule type" value="Genomic_DNA"/>
</dbReference>
<keyword evidence="4 7" id="KW-0812">Transmembrane</keyword>
<evidence type="ECO:0000256" key="1">
    <source>
        <dbReference type="ARBA" id="ARBA00004651"/>
    </source>
</evidence>
<comment type="subcellular location">
    <subcellularLocation>
        <location evidence="1">Cell membrane</location>
        <topology evidence="1">Multi-pass membrane protein</topology>
    </subcellularLocation>
</comment>
<dbReference type="InterPro" id="IPR050809">
    <property type="entry name" value="UgpAE/MalFG_permease"/>
</dbReference>
<keyword evidence="6 7" id="KW-0472">Membrane</keyword>
<evidence type="ECO:0000256" key="4">
    <source>
        <dbReference type="ARBA" id="ARBA00022692"/>
    </source>
</evidence>
<evidence type="ECO:0000313" key="8">
    <source>
        <dbReference type="EMBL" id="VYT39953.1"/>
    </source>
</evidence>